<organism evidence="2 3">
    <name type="scientific">Hanseniaspora guilliermondii</name>
    <dbReference type="NCBI Taxonomy" id="56406"/>
    <lineage>
        <taxon>Eukaryota</taxon>
        <taxon>Fungi</taxon>
        <taxon>Dikarya</taxon>
        <taxon>Ascomycota</taxon>
        <taxon>Saccharomycotina</taxon>
        <taxon>Saccharomycetes</taxon>
        <taxon>Saccharomycodales</taxon>
        <taxon>Saccharomycodaceae</taxon>
        <taxon>Hanseniaspora</taxon>
    </lineage>
</organism>
<evidence type="ECO:0000256" key="1">
    <source>
        <dbReference type="SAM" id="MobiDB-lite"/>
    </source>
</evidence>
<keyword evidence="3" id="KW-1185">Reference proteome</keyword>
<accession>A0A1L0CHT2</accession>
<feature type="region of interest" description="Disordered" evidence="1">
    <location>
        <begin position="36"/>
        <end position="91"/>
    </location>
</feature>
<sequence length="470" mass="52693">MSKKHGNLLKTSLPEFTAKLKESYIKVKKTTLDIDPYNQNDSEYGKTAVDHESPTKKHKKQSRLTEPPVLMKKRTESISSNKSTSDGEEHELLSKPVALAKLTQAFNLSHDGYADDLEESSTVELDCRDKFFKNCDFIKTVKQEIDYVEEKEPSLDMSALVNIEMTTSKKPNTSPEQTRYYDDYKGKTQDKEMGADLLMYLASSPSASQKLNKNMITSPKPASYSLNIPHSQSTYLNSDKKQGEARGAYKNLDKNDFDHMSAPSTALDYDGTTMMTHNNSYKNNNVTSVHDKLRQTSNADGAHSNKYKLLSTPVAKNRDYFGLDSSILRYATMSGGSVVHSNYEIPDVVLLTGKADLNNKLKAAAENKQEVSRVVEEDISLKGLEETSDEETEELKATEAEPDSRDKKNKKTKQDNEEGFDINKLFVTPNISKSGVMSNDHSHQMIDSIMLNKVSDAIHSKPVNDNDHDV</sequence>
<dbReference type="AlphaFoldDB" id="A0A1L0CHT2"/>
<dbReference type="VEuPathDB" id="FungiDB:HGUI_00525"/>
<reference evidence="3" key="1">
    <citation type="submission" date="2016-11" db="EMBL/GenBank/DDBJ databases">
        <authorList>
            <person name="Guldener U."/>
        </authorList>
    </citation>
    <scope>NUCLEOTIDE SEQUENCE [LARGE SCALE GENOMIC DNA]</scope>
</reference>
<feature type="compositionally biased region" description="Basic and acidic residues" evidence="1">
    <location>
        <begin position="394"/>
        <end position="416"/>
    </location>
</feature>
<proteinExistence type="predicted"/>
<protein>
    <submittedName>
        <fullName evidence="2">Uncharacterized protein</fullName>
    </submittedName>
</protein>
<name>A0A1L0CHT2_9ASCO</name>
<feature type="region of interest" description="Disordered" evidence="1">
    <location>
        <begin position="382"/>
        <end position="422"/>
    </location>
</feature>
<dbReference type="Proteomes" id="UP000183365">
    <property type="component" value="Unassembled WGS sequence"/>
</dbReference>
<evidence type="ECO:0000313" key="3">
    <source>
        <dbReference type="Proteomes" id="UP000183365"/>
    </source>
</evidence>
<evidence type="ECO:0000313" key="2">
    <source>
        <dbReference type="EMBL" id="SGZ38325.1"/>
    </source>
</evidence>
<dbReference type="OrthoDB" id="2163387at2759"/>
<gene>
    <name evidence="2" type="ORF">HGUI_00525</name>
</gene>
<dbReference type="EMBL" id="FQNF01000006">
    <property type="protein sequence ID" value="SGZ38325.1"/>
    <property type="molecule type" value="Genomic_DNA"/>
</dbReference>